<gene>
    <name evidence="4" type="ORF">CAP_4226</name>
</gene>
<feature type="region of interest" description="Disordered" evidence="1">
    <location>
        <begin position="31"/>
        <end position="54"/>
    </location>
</feature>
<evidence type="ECO:0000259" key="3">
    <source>
        <dbReference type="Pfam" id="PF02557"/>
    </source>
</evidence>
<dbReference type="STRING" id="1192034.CAP_4226"/>
<feature type="signal peptide" evidence="2">
    <location>
        <begin position="1"/>
        <end position="25"/>
    </location>
</feature>
<name>A0A017T7G6_9BACT</name>
<evidence type="ECO:0000256" key="1">
    <source>
        <dbReference type="SAM" id="MobiDB-lite"/>
    </source>
</evidence>
<feature type="domain" description="D-alanyl-D-alanine carboxypeptidase-like core" evidence="3">
    <location>
        <begin position="127"/>
        <end position="197"/>
    </location>
</feature>
<evidence type="ECO:0000313" key="4">
    <source>
        <dbReference type="EMBL" id="EYF04750.1"/>
    </source>
</evidence>
<comment type="caution">
    <text evidence="4">The sequence shown here is derived from an EMBL/GenBank/DDBJ whole genome shotgun (WGS) entry which is preliminary data.</text>
</comment>
<dbReference type="Proteomes" id="UP000019678">
    <property type="component" value="Unassembled WGS sequence"/>
</dbReference>
<dbReference type="CDD" id="cd14814">
    <property type="entry name" value="Peptidase_M15"/>
    <property type="match status" value="1"/>
</dbReference>
<dbReference type="InterPro" id="IPR009045">
    <property type="entry name" value="Zn_M74/Hedgehog-like"/>
</dbReference>
<dbReference type="GO" id="GO:0008233">
    <property type="term" value="F:peptidase activity"/>
    <property type="evidence" value="ECO:0007669"/>
    <property type="project" value="InterPro"/>
</dbReference>
<protein>
    <submittedName>
        <fullName evidence="4">Putative peptidoglycan binding domain 1</fullName>
    </submittedName>
</protein>
<dbReference type="SUPFAM" id="SSF55166">
    <property type="entry name" value="Hedgehog/DD-peptidase"/>
    <property type="match status" value="1"/>
</dbReference>
<dbReference type="OrthoDB" id="5496837at2"/>
<dbReference type="AlphaFoldDB" id="A0A017T7G6"/>
<proteinExistence type="predicted"/>
<accession>A0A017T7G6</accession>
<dbReference type="InterPro" id="IPR003709">
    <property type="entry name" value="VanY-like_core_dom"/>
</dbReference>
<feature type="chain" id="PRO_5001496949" evidence="2">
    <location>
        <begin position="26"/>
        <end position="352"/>
    </location>
</feature>
<keyword evidence="2" id="KW-0732">Signal</keyword>
<reference evidence="4 5" key="1">
    <citation type="submission" date="2013-05" db="EMBL/GenBank/DDBJ databases">
        <title>Genome assembly of Chondromyces apiculatus DSM 436.</title>
        <authorList>
            <person name="Sharma G."/>
            <person name="Khatri I."/>
            <person name="Kaur C."/>
            <person name="Mayilraj S."/>
            <person name="Subramanian S."/>
        </authorList>
    </citation>
    <scope>NUCLEOTIDE SEQUENCE [LARGE SCALE GENOMIC DNA]</scope>
    <source>
        <strain evidence="4 5">DSM 436</strain>
    </source>
</reference>
<dbReference type="Gene3D" id="3.30.1380.10">
    <property type="match status" value="1"/>
</dbReference>
<feature type="compositionally biased region" description="Acidic residues" evidence="1">
    <location>
        <begin position="34"/>
        <end position="54"/>
    </location>
</feature>
<organism evidence="4 5">
    <name type="scientific">Chondromyces apiculatus DSM 436</name>
    <dbReference type="NCBI Taxonomy" id="1192034"/>
    <lineage>
        <taxon>Bacteria</taxon>
        <taxon>Pseudomonadati</taxon>
        <taxon>Myxococcota</taxon>
        <taxon>Polyangia</taxon>
        <taxon>Polyangiales</taxon>
        <taxon>Polyangiaceae</taxon>
        <taxon>Chondromyces</taxon>
    </lineage>
</organism>
<evidence type="ECO:0000256" key="2">
    <source>
        <dbReference type="SAM" id="SignalP"/>
    </source>
</evidence>
<dbReference type="GO" id="GO:0006508">
    <property type="term" value="P:proteolysis"/>
    <property type="evidence" value="ECO:0007669"/>
    <property type="project" value="InterPro"/>
</dbReference>
<dbReference type="RefSeq" id="WP_052375565.1">
    <property type="nucleotide sequence ID" value="NZ_ASRX01000030.1"/>
</dbReference>
<evidence type="ECO:0000313" key="5">
    <source>
        <dbReference type="Proteomes" id="UP000019678"/>
    </source>
</evidence>
<sequence>MHNATSRLARRFALLALLVAAPASGVGCIAPTDGSDDVDEAGEEVGGDDITDGAEDVESSEAAVSGGTVLQATASSCSTTSVKKLSQQIIDEVRCMNPNAYVLVPKKSNITFGSAAFRYMEKPARDKLVAALEANPGKQMTVNSMLRTVAQQYMLYRWYQTGRCGIGLAAKPGSSNHESGLAIDINQYSSWKSALNSRGFNWLGSSDPVHFDYAGSGAVSYKSLGVKAFQRLWNRNHTSDKIDADGAWGPQTEARMKKAPANGFTKGATCNATLLGPSFPGDEIDAEETSELEDSADFGASAEIERAHVEEPVLLDPEPIDAALVEQLALESEGEVCSDHALEAVEHGEHAH</sequence>
<dbReference type="eggNOG" id="COG1876">
    <property type="taxonomic scope" value="Bacteria"/>
</dbReference>
<dbReference type="EMBL" id="ASRX01000030">
    <property type="protein sequence ID" value="EYF04750.1"/>
    <property type="molecule type" value="Genomic_DNA"/>
</dbReference>
<keyword evidence="5" id="KW-1185">Reference proteome</keyword>
<dbReference type="Pfam" id="PF02557">
    <property type="entry name" value="VanY"/>
    <property type="match status" value="1"/>
</dbReference>
<dbReference type="PROSITE" id="PS51257">
    <property type="entry name" value="PROKAR_LIPOPROTEIN"/>
    <property type="match status" value="1"/>
</dbReference>